<dbReference type="GO" id="GO:0005524">
    <property type="term" value="F:ATP binding"/>
    <property type="evidence" value="ECO:0007669"/>
    <property type="project" value="UniProtKB-KW"/>
</dbReference>
<dbReference type="PROSITE" id="PS51194">
    <property type="entry name" value="HELICASE_CTER"/>
    <property type="match status" value="1"/>
</dbReference>
<dbReference type="InterPro" id="IPR011709">
    <property type="entry name" value="DEAD-box_helicase_OB_fold"/>
</dbReference>
<feature type="region of interest" description="Disordered" evidence="8">
    <location>
        <begin position="1"/>
        <end position="30"/>
    </location>
</feature>
<dbReference type="FunFam" id="3.40.50.300:FF:000145">
    <property type="entry name" value="probable ATP-dependent RNA helicase DHX40"/>
    <property type="match status" value="1"/>
</dbReference>
<evidence type="ECO:0000313" key="12">
    <source>
        <dbReference type="Proteomes" id="UP000759131"/>
    </source>
</evidence>
<dbReference type="InterPro" id="IPR011545">
    <property type="entry name" value="DEAD/DEAH_box_helicase_dom"/>
</dbReference>
<dbReference type="Gene3D" id="3.40.50.300">
    <property type="entry name" value="P-loop containing nucleotide triphosphate hydrolases"/>
    <property type="match status" value="2"/>
</dbReference>
<dbReference type="Pfam" id="PF00270">
    <property type="entry name" value="DEAD"/>
    <property type="match status" value="1"/>
</dbReference>
<keyword evidence="6" id="KW-0067">ATP-binding</keyword>
<dbReference type="GO" id="GO:0071013">
    <property type="term" value="C:catalytic step 2 spliceosome"/>
    <property type="evidence" value="ECO:0007669"/>
    <property type="project" value="TreeGrafter"/>
</dbReference>
<evidence type="ECO:0000256" key="6">
    <source>
        <dbReference type="ARBA" id="ARBA00022840"/>
    </source>
</evidence>
<name>A0A7R9KDD5_9ACAR</name>
<organism evidence="11">
    <name type="scientific">Medioppia subpectinata</name>
    <dbReference type="NCBI Taxonomy" id="1979941"/>
    <lineage>
        <taxon>Eukaryota</taxon>
        <taxon>Metazoa</taxon>
        <taxon>Ecdysozoa</taxon>
        <taxon>Arthropoda</taxon>
        <taxon>Chelicerata</taxon>
        <taxon>Arachnida</taxon>
        <taxon>Acari</taxon>
        <taxon>Acariformes</taxon>
        <taxon>Sarcoptiformes</taxon>
        <taxon>Oribatida</taxon>
        <taxon>Brachypylina</taxon>
        <taxon>Oppioidea</taxon>
        <taxon>Oppiidae</taxon>
        <taxon>Medioppia</taxon>
    </lineage>
</organism>
<gene>
    <name evidence="11" type="ORF">OSB1V03_LOCUS1485</name>
</gene>
<evidence type="ECO:0000256" key="5">
    <source>
        <dbReference type="ARBA" id="ARBA00022806"/>
    </source>
</evidence>
<keyword evidence="3" id="KW-0547">Nucleotide-binding</keyword>
<comment type="similarity">
    <text evidence="1">Belongs to the DEAD box helicase family. DEAH subfamily.</text>
</comment>
<evidence type="ECO:0000256" key="3">
    <source>
        <dbReference type="ARBA" id="ARBA00022741"/>
    </source>
</evidence>
<dbReference type="PANTHER" id="PTHR18934">
    <property type="entry name" value="ATP-DEPENDENT RNA HELICASE"/>
    <property type="match status" value="1"/>
</dbReference>
<evidence type="ECO:0000259" key="10">
    <source>
        <dbReference type="PROSITE" id="PS51194"/>
    </source>
</evidence>
<dbReference type="Proteomes" id="UP000759131">
    <property type="component" value="Unassembled WGS sequence"/>
</dbReference>
<dbReference type="SUPFAM" id="SSF52540">
    <property type="entry name" value="P-loop containing nucleoside triphosphate hydrolases"/>
    <property type="match status" value="1"/>
</dbReference>
<dbReference type="InterPro" id="IPR027417">
    <property type="entry name" value="P-loop_NTPase"/>
</dbReference>
<dbReference type="InterPro" id="IPR048333">
    <property type="entry name" value="HA2_WH"/>
</dbReference>
<dbReference type="SMART" id="SM00847">
    <property type="entry name" value="HA2"/>
    <property type="match status" value="1"/>
</dbReference>
<dbReference type="Gene3D" id="1.20.120.1080">
    <property type="match status" value="1"/>
</dbReference>
<feature type="domain" description="Helicase ATP-binding" evidence="9">
    <location>
        <begin position="83"/>
        <end position="256"/>
    </location>
</feature>
<dbReference type="GO" id="GO:0003723">
    <property type="term" value="F:RNA binding"/>
    <property type="evidence" value="ECO:0007669"/>
    <property type="project" value="TreeGrafter"/>
</dbReference>
<dbReference type="GO" id="GO:0016787">
    <property type="term" value="F:hydrolase activity"/>
    <property type="evidence" value="ECO:0007669"/>
    <property type="project" value="UniProtKB-KW"/>
</dbReference>
<dbReference type="AlphaFoldDB" id="A0A7R9KDD5"/>
<comment type="catalytic activity">
    <reaction evidence="7">
        <text>ATP + H2O = ADP + phosphate + H(+)</text>
        <dbReference type="Rhea" id="RHEA:13065"/>
        <dbReference type="ChEBI" id="CHEBI:15377"/>
        <dbReference type="ChEBI" id="CHEBI:15378"/>
        <dbReference type="ChEBI" id="CHEBI:30616"/>
        <dbReference type="ChEBI" id="CHEBI:43474"/>
        <dbReference type="ChEBI" id="CHEBI:456216"/>
        <dbReference type="EC" id="3.6.4.13"/>
    </reaction>
</comment>
<dbReference type="GO" id="GO:0003724">
    <property type="term" value="F:RNA helicase activity"/>
    <property type="evidence" value="ECO:0007669"/>
    <property type="project" value="UniProtKB-EC"/>
</dbReference>
<evidence type="ECO:0000256" key="4">
    <source>
        <dbReference type="ARBA" id="ARBA00022801"/>
    </source>
</evidence>
<evidence type="ECO:0000259" key="9">
    <source>
        <dbReference type="PROSITE" id="PS51192"/>
    </source>
</evidence>
<dbReference type="InterPro" id="IPR014001">
    <property type="entry name" value="Helicase_ATP-bd"/>
</dbReference>
<keyword evidence="12" id="KW-1185">Reference proteome</keyword>
<dbReference type="PROSITE" id="PS51192">
    <property type="entry name" value="HELICASE_ATP_BIND_1"/>
    <property type="match status" value="1"/>
</dbReference>
<dbReference type="InterPro" id="IPR007502">
    <property type="entry name" value="Helicase-assoc_dom"/>
</dbReference>
<dbReference type="FunFam" id="3.40.50.300:FF:000578">
    <property type="entry name" value="probable ATP-dependent RNA helicase DHX35"/>
    <property type="match status" value="1"/>
</dbReference>
<dbReference type="PANTHER" id="PTHR18934:SF136">
    <property type="entry name" value="ATP-DEPENDENT RNA HELICASE DHX35-RELATED"/>
    <property type="match status" value="1"/>
</dbReference>
<dbReference type="Pfam" id="PF00271">
    <property type="entry name" value="Helicase_C"/>
    <property type="match status" value="1"/>
</dbReference>
<evidence type="ECO:0000256" key="2">
    <source>
        <dbReference type="ARBA" id="ARBA00012552"/>
    </source>
</evidence>
<dbReference type="InterPro" id="IPR002464">
    <property type="entry name" value="DNA/RNA_helicase_DEAH_CS"/>
</dbReference>
<evidence type="ECO:0000256" key="7">
    <source>
        <dbReference type="ARBA" id="ARBA00047984"/>
    </source>
</evidence>
<protein>
    <recommendedName>
        <fullName evidence="2">RNA helicase</fullName>
        <ecNumber evidence="2">3.6.4.13</ecNumber>
    </recommendedName>
</protein>
<keyword evidence="4" id="KW-0378">Hydrolase</keyword>
<evidence type="ECO:0000256" key="1">
    <source>
        <dbReference type="ARBA" id="ARBA00008792"/>
    </source>
</evidence>
<dbReference type="EMBL" id="CAJPIZ010000440">
    <property type="protein sequence ID" value="CAG2101435.1"/>
    <property type="molecule type" value="Genomic_DNA"/>
</dbReference>
<dbReference type="EC" id="3.6.4.13" evidence="2"/>
<dbReference type="InterPro" id="IPR001650">
    <property type="entry name" value="Helicase_C-like"/>
</dbReference>
<dbReference type="EMBL" id="OC855015">
    <property type="protein sequence ID" value="CAD7621005.1"/>
    <property type="molecule type" value="Genomic_DNA"/>
</dbReference>
<dbReference type="CDD" id="cd18791">
    <property type="entry name" value="SF2_C_RHA"/>
    <property type="match status" value="1"/>
</dbReference>
<dbReference type="Pfam" id="PF21010">
    <property type="entry name" value="HA2_C"/>
    <property type="match status" value="1"/>
</dbReference>
<dbReference type="PROSITE" id="PS00690">
    <property type="entry name" value="DEAH_ATP_HELICASE"/>
    <property type="match status" value="1"/>
</dbReference>
<accession>A0A7R9KDD5</accession>
<dbReference type="Pfam" id="PF07717">
    <property type="entry name" value="OB_NTP_bind"/>
    <property type="match status" value="1"/>
</dbReference>
<sequence length="736" mass="82151">MRPEAVGKFADLSADRSEELATTEGTIGGSSLVYSRRSDTSVSDRYLSADDQRSRLPVNKVSHDRPLLPKDHFSHNHFRDHIEYLLSKHQTLVIVAETGSGKSTQLPQIVSKLCHQWTDGETDNKQPMVAVTEPRRVAAVTLAARVAEEMGVQLGREVGYCIGFEDFTAGPAITRVKFCTEAILVNELMSDPLLTAYGAVIVDEAHERTLHTDILLALLKKISRKRPTLRLIIASATIDCELMRQYFDHNPNPADTKTSTATVLCLDGRCHPVDVFYCERPVADYVRESVATVIKIHERYASVSGDILVFLTGQEEVESAVGILLDYARGLRERNDQSLKRLFVLPMYAALPAADQMRVFERFGRNTRKVVVATNIAETSLTIPGVVHVIDTGFVKMRHYNSRAGTDSLVIVPTSQAASQQRAGRAGRERAGNAYRLYTEEAFAELPPFTVPEIQRSCLALPVLQLKALGVSNLARFEFLSPPPDLHVIAALDLLYALGALDSAGALTQPLGLQMAEFPLHPMFAKMLLSSVAHGCSAEAVTIAAVLQVQNIWQQPASGQRALQARRARHELAVQEGDLVTYLNVYNQFVAAGKVRSWADRHYVNYKAMLRAVEVRHRLVSVLNRFRVKWRSTEDVDSVRRAIVCGFFANAAYLHPNGQYRTVRGDHELHIHPMSVLYTMPRPPPWVVFHEVLHTSQQFMRDVTPIESKWLTELAPHYYQCGTDREIMESKLLATG</sequence>
<evidence type="ECO:0000256" key="8">
    <source>
        <dbReference type="SAM" id="MobiDB-lite"/>
    </source>
</evidence>
<dbReference type="OrthoDB" id="10253254at2759"/>
<feature type="domain" description="Helicase C-terminal" evidence="10">
    <location>
        <begin position="295"/>
        <end position="470"/>
    </location>
</feature>
<dbReference type="SMART" id="SM00487">
    <property type="entry name" value="DEXDc"/>
    <property type="match status" value="1"/>
</dbReference>
<reference evidence="11" key="1">
    <citation type="submission" date="2020-11" db="EMBL/GenBank/DDBJ databases">
        <authorList>
            <person name="Tran Van P."/>
        </authorList>
    </citation>
    <scope>NUCLEOTIDE SEQUENCE</scope>
</reference>
<dbReference type="Pfam" id="PF04408">
    <property type="entry name" value="WHD_HA2"/>
    <property type="match status" value="1"/>
</dbReference>
<keyword evidence="5" id="KW-0347">Helicase</keyword>
<evidence type="ECO:0000313" key="11">
    <source>
        <dbReference type="EMBL" id="CAD7621005.1"/>
    </source>
</evidence>
<dbReference type="SMART" id="SM00490">
    <property type="entry name" value="HELICc"/>
    <property type="match status" value="1"/>
</dbReference>
<proteinExistence type="inferred from homology"/>